<evidence type="ECO:0000256" key="1">
    <source>
        <dbReference type="SAM" id="SignalP"/>
    </source>
</evidence>
<name>A0A177ABB3_9PEZI</name>
<dbReference type="OrthoDB" id="1859733at2759"/>
<dbReference type="Proteomes" id="UP000077154">
    <property type="component" value="Unassembled WGS sequence"/>
</dbReference>
<protein>
    <recommendedName>
        <fullName evidence="3">Malate dehydrogenase</fullName>
    </recommendedName>
</protein>
<organism evidence="2">
    <name type="scientific">Pseudogymnoascus destructans</name>
    <dbReference type="NCBI Taxonomy" id="655981"/>
    <lineage>
        <taxon>Eukaryota</taxon>
        <taxon>Fungi</taxon>
        <taxon>Dikarya</taxon>
        <taxon>Ascomycota</taxon>
        <taxon>Pezizomycotina</taxon>
        <taxon>Leotiomycetes</taxon>
        <taxon>Thelebolales</taxon>
        <taxon>Thelebolaceae</taxon>
        <taxon>Pseudogymnoascus</taxon>
    </lineage>
</organism>
<dbReference type="GeneID" id="36289367"/>
<dbReference type="AlphaFoldDB" id="A0A177ABB3"/>
<feature type="chain" id="PRO_5008056432" description="Malate dehydrogenase" evidence="1">
    <location>
        <begin position="24"/>
        <end position="232"/>
    </location>
</feature>
<dbReference type="EMBL" id="KV441395">
    <property type="protein sequence ID" value="OAF59010.1"/>
    <property type="molecule type" value="Genomic_DNA"/>
</dbReference>
<reference evidence="2" key="1">
    <citation type="submission" date="2016-03" db="EMBL/GenBank/DDBJ databases">
        <title>Updated assembly of Pseudogymnoascus destructans, the fungus causing white-nose syndrome of bats.</title>
        <authorList>
            <person name="Palmer J.M."/>
            <person name="Drees K.P."/>
            <person name="Foster J.T."/>
            <person name="Lindner D.L."/>
        </authorList>
    </citation>
    <scope>NUCLEOTIDE SEQUENCE [LARGE SCALE GENOMIC DNA]</scope>
    <source>
        <strain evidence="2">20631-21</strain>
    </source>
</reference>
<dbReference type="PANTHER" id="PTHR35567">
    <property type="entry name" value="MALATE DEHYDROGENASE (AFU_ORTHOLOGUE AFUA_2G13800)"/>
    <property type="match status" value="1"/>
</dbReference>
<evidence type="ECO:0008006" key="3">
    <source>
        <dbReference type="Google" id="ProtNLM"/>
    </source>
</evidence>
<dbReference type="RefSeq" id="XP_024324294.1">
    <property type="nucleotide sequence ID" value="XM_024469908.1"/>
</dbReference>
<dbReference type="eggNOG" id="ENOG502S85Z">
    <property type="taxonomic scope" value="Eukaryota"/>
</dbReference>
<evidence type="ECO:0000313" key="2">
    <source>
        <dbReference type="EMBL" id="OAF59010.1"/>
    </source>
</evidence>
<proteinExistence type="predicted"/>
<dbReference type="InterPro" id="IPR021851">
    <property type="entry name" value="DUF3455"/>
</dbReference>
<sequence>MPSITSLLSYAAITLLASSQLSAASPMPMGKLVVRDTPTSLPTTGSGTQLPPPDAGLHLKSVTLGRGVQNYTCSGGSGTPTAVGAIADIFEITALAMLKPTSPDFTGLPAAAAYLTIPGVQQLLNSRMPMGIPAPVIGKHYFNSAGVPTFDLSAMGKKLLGKVAGKVPAPANADKGPAGTGAVPWLKLDDAGGSSGLKGVYRVYTAGGNAPASCSGKPAISVQYAAMYWFYG</sequence>
<keyword evidence="1" id="KW-0732">Signal</keyword>
<feature type="signal peptide" evidence="1">
    <location>
        <begin position="1"/>
        <end position="23"/>
    </location>
</feature>
<dbReference type="VEuPathDB" id="FungiDB:GMDG_05056"/>
<gene>
    <name evidence="2" type="ORF">VC83_06306</name>
</gene>
<accession>A0A177ABB3</accession>
<dbReference type="Pfam" id="PF11937">
    <property type="entry name" value="DUF3455"/>
    <property type="match status" value="1"/>
</dbReference>
<dbReference type="PANTHER" id="PTHR35567:SF1">
    <property type="entry name" value="CONSERVED FUNGAL PROTEIN (AFU_ORTHOLOGUE AFUA_1G14230)"/>
    <property type="match status" value="1"/>
</dbReference>